<dbReference type="EMBL" id="CP084166">
    <property type="protein sequence ID" value="UJG42101.1"/>
    <property type="molecule type" value="Genomic_DNA"/>
</dbReference>
<protein>
    <submittedName>
        <fullName evidence="2">Uncharacterized protein</fullName>
    </submittedName>
</protein>
<name>A0A9Y1FMI6_9ARCH</name>
<accession>A0A9Y1FMI6</accession>
<reference evidence="2" key="1">
    <citation type="journal article" date="2022" name="Nat. Microbiol.">
        <title>Unique mobile elements and scalable gene flow at the prokaryote-eukaryote boundary revealed by circularized Asgard archaea genomes.</title>
        <authorList>
            <person name="Wu F."/>
            <person name="Speth D.R."/>
            <person name="Philosof A."/>
            <person name="Cremiere A."/>
            <person name="Narayanan A."/>
            <person name="Barco R.A."/>
            <person name="Connon S.A."/>
            <person name="Amend J.P."/>
            <person name="Antoshechkin I.A."/>
            <person name="Orphan V.J."/>
        </authorList>
    </citation>
    <scope>NUCLEOTIDE SEQUENCE</scope>
    <source>
        <strain evidence="2">PM71</strain>
    </source>
</reference>
<feature type="transmembrane region" description="Helical" evidence="1">
    <location>
        <begin position="7"/>
        <end position="26"/>
    </location>
</feature>
<dbReference type="Proteomes" id="UP001201020">
    <property type="component" value="Chromosome"/>
</dbReference>
<feature type="transmembrane region" description="Helical" evidence="1">
    <location>
        <begin position="32"/>
        <end position="52"/>
    </location>
</feature>
<keyword evidence="1" id="KW-0472">Membrane</keyword>
<feature type="transmembrane region" description="Helical" evidence="1">
    <location>
        <begin position="59"/>
        <end position="79"/>
    </location>
</feature>
<keyword evidence="1" id="KW-1133">Transmembrane helix</keyword>
<evidence type="ECO:0000256" key="1">
    <source>
        <dbReference type="SAM" id="Phobius"/>
    </source>
</evidence>
<sequence>MRKSRSLSNIFAIILGVVAIVGIGYLGSYLNIGWLVLVGIFVGAVLIGFFAYGDDGVKLAVIFGFILVVLGIITAVVLYSQFGQLTGSADNIAEAIGNIIGGILILVLAIFAIIGSIVVAVIMAIGSVIGRAIGRSVWDERERQTVKYAKTVK</sequence>
<organism evidence="2">
    <name type="scientific">Candidatus Heimdallarchaeum aukensis</name>
    <dbReference type="NCBI Taxonomy" id="2876573"/>
    <lineage>
        <taxon>Archaea</taxon>
        <taxon>Promethearchaeati</taxon>
        <taxon>Candidatus Heimdallarchaeota</taxon>
        <taxon>Candidatus Heimdallarchaeia (ex Rinke et al. 2021) (nom. nud.)</taxon>
        <taxon>Candidatus Heimdallarchaeales</taxon>
        <taxon>Candidatus Heimdallarchaeaceae</taxon>
        <taxon>Candidatus Heimdallarchaeum</taxon>
    </lineage>
</organism>
<feature type="transmembrane region" description="Helical" evidence="1">
    <location>
        <begin position="99"/>
        <end position="125"/>
    </location>
</feature>
<dbReference type="AlphaFoldDB" id="A0A9Y1FMI6"/>
<evidence type="ECO:0000313" key="2">
    <source>
        <dbReference type="EMBL" id="UJG42101.1"/>
    </source>
</evidence>
<keyword evidence="1" id="KW-0812">Transmembrane</keyword>
<proteinExistence type="predicted"/>
<gene>
    <name evidence="2" type="ORF">K9W45_06475</name>
</gene>